<keyword evidence="1" id="KW-1133">Transmembrane helix</keyword>
<evidence type="ECO:0000313" key="2">
    <source>
        <dbReference type="EMBL" id="CAG8623631.1"/>
    </source>
</evidence>
<proteinExistence type="predicted"/>
<evidence type="ECO:0000313" key="3">
    <source>
        <dbReference type="Proteomes" id="UP000789706"/>
    </source>
</evidence>
<keyword evidence="3" id="KW-1185">Reference proteome</keyword>
<dbReference type="EMBL" id="CAJVPK010003130">
    <property type="protein sequence ID" value="CAG8623631.1"/>
    <property type="molecule type" value="Genomic_DNA"/>
</dbReference>
<sequence>MAGSFWSLSSNFSLIHNPSSVWSYGTKPAGYQTTGNFNLFTNLVSNPDGTGIVVWFAQGNSFGNSGLGVYYNPNPTTTNTTLGGSTNMTFPARSVCMHPSSLGVFSIARFTAPTNGNYSLNVAFAHVDGRATNRHSGGYIVYNNLEMLWETDLVDIRDSDSYKSIESGITVRENETIDFIVGLGLDGTDFYDMTFAQVDIHLLLATLTTGILPTSMIPTNTTATTNSTNGNKVRVIIGSLGTSLSLIVAVILVYVYYRHRKNKEYQQRVPVTSSADHEVIES</sequence>
<keyword evidence="1" id="KW-0472">Membrane</keyword>
<feature type="transmembrane region" description="Helical" evidence="1">
    <location>
        <begin position="235"/>
        <end position="257"/>
    </location>
</feature>
<comment type="caution">
    <text evidence="2">The sequence shown here is derived from an EMBL/GenBank/DDBJ whole genome shotgun (WGS) entry which is preliminary data.</text>
</comment>
<dbReference type="Proteomes" id="UP000789706">
    <property type="component" value="Unassembled WGS sequence"/>
</dbReference>
<reference evidence="2" key="1">
    <citation type="submission" date="2021-06" db="EMBL/GenBank/DDBJ databases">
        <authorList>
            <person name="Kallberg Y."/>
            <person name="Tangrot J."/>
            <person name="Rosling A."/>
        </authorList>
    </citation>
    <scope>NUCLEOTIDE SEQUENCE</scope>
    <source>
        <strain evidence="2">AZ414A</strain>
    </source>
</reference>
<organism evidence="2 3">
    <name type="scientific">Diversispora eburnea</name>
    <dbReference type="NCBI Taxonomy" id="1213867"/>
    <lineage>
        <taxon>Eukaryota</taxon>
        <taxon>Fungi</taxon>
        <taxon>Fungi incertae sedis</taxon>
        <taxon>Mucoromycota</taxon>
        <taxon>Glomeromycotina</taxon>
        <taxon>Glomeromycetes</taxon>
        <taxon>Diversisporales</taxon>
        <taxon>Diversisporaceae</taxon>
        <taxon>Diversispora</taxon>
    </lineage>
</organism>
<gene>
    <name evidence="2" type="ORF">DEBURN_LOCUS10471</name>
</gene>
<protein>
    <submittedName>
        <fullName evidence="2">11338_t:CDS:1</fullName>
    </submittedName>
</protein>
<accession>A0A9N9GSR2</accession>
<evidence type="ECO:0000256" key="1">
    <source>
        <dbReference type="SAM" id="Phobius"/>
    </source>
</evidence>
<name>A0A9N9GSR2_9GLOM</name>
<keyword evidence="1" id="KW-0812">Transmembrane</keyword>
<dbReference type="OrthoDB" id="2435715at2759"/>
<dbReference type="AlphaFoldDB" id="A0A9N9GSR2"/>